<evidence type="ECO:0000256" key="1">
    <source>
        <dbReference type="ARBA" id="ARBA00004686"/>
    </source>
</evidence>
<keyword evidence="12" id="KW-0547">Nucleotide-binding</keyword>
<comment type="pathway">
    <text evidence="1">Purine metabolism; IMP biosynthesis via de novo pathway; 5-amino-1-(5-phospho-D-ribosyl)imidazole from N(2)-formyl-N(1)-(5-phospho-D-ribosyl)glycinamide: step 2/2.</text>
</comment>
<dbReference type="Pfam" id="PF02503">
    <property type="entry name" value="PP_kinase"/>
    <property type="match status" value="1"/>
</dbReference>
<dbReference type="InterPro" id="IPR043129">
    <property type="entry name" value="ATPase_NBD"/>
</dbReference>
<evidence type="ECO:0000256" key="12">
    <source>
        <dbReference type="ARBA" id="ARBA00022741"/>
    </source>
</evidence>
<dbReference type="NCBIfam" id="TIGR00878">
    <property type="entry name" value="purM"/>
    <property type="match status" value="1"/>
</dbReference>
<dbReference type="Gene3D" id="3.90.650.10">
    <property type="entry name" value="PurM-like C-terminal domain"/>
    <property type="match status" value="1"/>
</dbReference>
<sequence length="1878" mass="211967">MQNSTPHIINPPSATSYPSGSSSNTGEINAKLDPSSEYLIARITEARNNVPVLVEALIDRSGVQLYVRVRFFQRGDAFRRSNQNQHLNAGAARFFQQVDGGNHRAAGRQHRVNNQRHAFFYIRDQLLEVRYWLQGFFITVNADDADTRAWYVFQHAFHHAKAGTQNRHNGNFLAFDLVDFHRAVPAFDGDFLGFQISSGFIGEQAAYFRGEFTKALGTDVLLAHQAQLVFDDYKDAGVDIDAGNALVDRIKGVVKKTRRPEVMGGLGGFGALCALPQKYREPVLVSGTDGVGTKLRLAMDLKRHDAIGIDLVAMCVNDLVVQGAEPLFFLDYYATGKLDVDTAASVITGIAEGCLQSGCSLVGGETAEMPGMYHGEDYDVAGFCVGVVEKSEIIDGSKVADGDVLIALGSSGPHSNGYSLVRKVLEVSGTDPLTTELEGKPLADHLLEPTRIYVKNILELIESVDVHAIAHLTGGGFWENIPRVLPDNTQAVITESSWQWPAVFNWLQQAGNISRHEMYRTFNCGVGMVIALPAAEADKAVELMQAKGEKAWKIGIIKASDSEERVAIIDACQQKKINGTISAVFSNKADAFGLERAREAGIPTHALAASEFASREAFDRQLMQEIDAYAPDVVVLAGYMRILSPAFVARYSGRLLNIHPSLLPKYPGLHTHRQVLENGDEEHGTSVHFVTDELDGGPVILQAKVPVFEGDDEDEITARVQHQEHAIYPLVEAADKLNPLIERMRFLGIYSNNLDEFYKVRFAELKRRILISEEQGSPSNQRHLLNKIQARVLKADQEFDSLYNELLLEMARNQIFLINERQLSENQQSWLRSYFKHQLRPHITPILINRDTDLVQFLKDDYTYLAVEIIRGDSIRYALLEIPSDKVPRFVNLPPEAPRRRKPMILLDNILRYCLDDIFKGFFDYDALNAYSMKMTRDAEYDLVTEMESSLLELMSSSLKQRLTAEPVRFVYQRDMPDAMVEMLRDKLTISNYDSIIPGGRYHNFKDFIGFPNVGKANLVNKPLPRLRHIWFDKFRNGFDAIRERDVLLYYPYHTFEHALELLRQASFDPSVLAIKINIYRVAKDSRIIDSMIHAAHNGKKVTVVVELQARFDEEANIHWAKRLTEAGVHVIFSAPGLKIHAKLFLISRMEGEEIVRYAHIGTGNFNEKTARLYTDYSLLTADARITNEVRRVFNFIENPYRPVTFDYLLVSPQNSRRLLYDLVDREIKNAQSGQPAGITLKLNNLVDKGLVDRLYAASSAGVKVNLLVRGMCSLIPELDGISDNIRVLSIVDRYLEHDRVYIFENGGDKKVFLSSADWMTRNIDYRIEVAVPVLDPRLKQRMLDIIDIQLNDTVKARIIDKELSNRYVPRGNRRKEFAAVDLGSNSFHMVIARVVDGAMQIIGRLKQRVHLADGLGPDNKLSEEAMERGLSCLALFAERLQGFAADNVCIVGTHSLREATNAAEFLKRAEKVIPYPIEIIPGNEEARLIFMGVEHTQPEKGRKLVIDIGGGSTELVIGEDFEPMLVESRRMGCVSFAQNFFPGGVISPESFKRARMAAIQKLETLAWQYRLQGWKVALGASGSIKAAHEVLIEMGEKDGMITPERLEMLQQEVLKFKTFDALSLPGLSEERKAVFVPGLAILCGVFDALAIRELRLSDGALREGVLYEMEGRFRHQDIRIRTAQSLAEQYHIDSDQARRVLETVELLYQQWEKQNHKLANPQMAALLKWAAMLHEVGLSINHSGMHRHSAYILQNSNLPGFNQEQQMLMASLVRYHRKAIKLDDLPRFTLFKKKQFLPLIQLIRLATLLNNQRQATTTPPTLVLETDDNHWTLRFPHDWFSQNTLVQLDLEREQLYWESMTGWKLTIEEEAEAALSA</sequence>
<evidence type="ECO:0000256" key="6">
    <source>
        <dbReference type="ARBA" id="ARBA00012451"/>
    </source>
</evidence>
<dbReference type="NCBIfam" id="NF008108">
    <property type="entry name" value="PRK10854.1"/>
    <property type="match status" value="1"/>
</dbReference>
<dbReference type="InterPro" id="IPR041108">
    <property type="entry name" value="PP_kinase_C_1"/>
</dbReference>
<evidence type="ECO:0000256" key="22">
    <source>
        <dbReference type="SAM" id="MobiDB-lite"/>
    </source>
</evidence>
<dbReference type="InterPro" id="IPR022371">
    <property type="entry name" value="Exopolyphosphatase"/>
</dbReference>
<dbReference type="InterPro" id="IPR036676">
    <property type="entry name" value="PurM-like_C_sf"/>
</dbReference>
<comment type="pathway">
    <text evidence="2">Purine metabolism; IMP biosynthesis via de novo pathway; N(2)-formyl-N(1)-(5-phospho-D-ribosyl)glycinamide from N(1)-(5-phospho-D-ribosyl)glycinamide (10-formyl THF route): step 1/1.</text>
</comment>
<keyword evidence="13" id="KW-0658">Purine biosynthesis</keyword>
<dbReference type="Pfam" id="PF17941">
    <property type="entry name" value="PP_kinase_C_1"/>
    <property type="match status" value="1"/>
</dbReference>
<dbReference type="PANTHER" id="PTHR30218">
    <property type="entry name" value="POLYPHOSPHATE KINASE"/>
    <property type="match status" value="1"/>
</dbReference>
<keyword evidence="15" id="KW-0378">Hydrolase</keyword>
<name>A0A0A2W5M4_BEABA</name>
<dbReference type="InterPro" id="IPR001555">
    <property type="entry name" value="GART_AS"/>
</dbReference>
<evidence type="ECO:0000256" key="17">
    <source>
        <dbReference type="ARBA" id="ARBA00022842"/>
    </source>
</evidence>
<dbReference type="GO" id="GO:0009113">
    <property type="term" value="P:purine nucleobase biosynthetic process"/>
    <property type="evidence" value="ECO:0007669"/>
    <property type="project" value="EnsemblFungi"/>
</dbReference>
<dbReference type="CDD" id="cd08645">
    <property type="entry name" value="FMT_core_GART"/>
    <property type="match status" value="1"/>
</dbReference>
<dbReference type="FunFam" id="3.30.870.10:FF:000001">
    <property type="entry name" value="Polyphosphate kinase"/>
    <property type="match status" value="1"/>
</dbReference>
<keyword evidence="8" id="KW-0597">Phosphoprotein</keyword>
<dbReference type="InterPro" id="IPR025200">
    <property type="entry name" value="PPK_C_dom2"/>
</dbReference>
<evidence type="ECO:0000256" key="4">
    <source>
        <dbReference type="ARBA" id="ARBA00010280"/>
    </source>
</evidence>
<dbReference type="CDD" id="cd02196">
    <property type="entry name" value="PurM"/>
    <property type="match status" value="1"/>
</dbReference>
<dbReference type="FunFam" id="3.90.650.10:FF:000001">
    <property type="entry name" value="Phosphoribosylformylglycinamidine cyclo-ligase"/>
    <property type="match status" value="1"/>
</dbReference>
<dbReference type="InterPro" id="IPR004733">
    <property type="entry name" value="PurM_cligase"/>
</dbReference>
<keyword evidence="11" id="KW-0479">Metal-binding</keyword>
<dbReference type="InterPro" id="IPR024953">
    <property type="entry name" value="PP_kinase_middle"/>
</dbReference>
<evidence type="ECO:0000256" key="13">
    <source>
        <dbReference type="ARBA" id="ARBA00022755"/>
    </source>
</evidence>
<dbReference type="InterPro" id="IPR036832">
    <property type="entry name" value="PPK_N_dom_sf"/>
</dbReference>
<evidence type="ECO:0000256" key="3">
    <source>
        <dbReference type="ARBA" id="ARBA00007125"/>
    </source>
</evidence>
<dbReference type="Gene3D" id="3.30.1330.10">
    <property type="entry name" value="PurM-like, N-terminal domain"/>
    <property type="match status" value="1"/>
</dbReference>
<dbReference type="Pfam" id="PF13090">
    <property type="entry name" value="PP_kinase_C"/>
    <property type="match status" value="1"/>
</dbReference>
<dbReference type="GO" id="GO:0004641">
    <property type="term" value="F:phosphoribosylformylglycinamidine cyclo-ligase activity"/>
    <property type="evidence" value="ECO:0007669"/>
    <property type="project" value="UniProtKB-EC"/>
</dbReference>
<dbReference type="SUPFAM" id="SSF56042">
    <property type="entry name" value="PurM C-terminal domain-like"/>
    <property type="match status" value="1"/>
</dbReference>
<dbReference type="FunFam" id="3.30.1330.10:FF:000001">
    <property type="entry name" value="Phosphoribosylformylglycinamidine cyclo-ligase"/>
    <property type="match status" value="1"/>
</dbReference>
<accession>A0A0A2W5M4</accession>
<dbReference type="Pfam" id="PF00551">
    <property type="entry name" value="Formyl_trans_N"/>
    <property type="match status" value="1"/>
</dbReference>
<comment type="catalytic activity">
    <reaction evidence="20">
        <text>[phosphate](n) + H2O = [phosphate](n-1) + phosphate + H(+)</text>
        <dbReference type="Rhea" id="RHEA:21528"/>
        <dbReference type="Rhea" id="RHEA-COMP:9859"/>
        <dbReference type="Rhea" id="RHEA-COMP:14279"/>
        <dbReference type="ChEBI" id="CHEBI:15377"/>
        <dbReference type="ChEBI" id="CHEBI:15378"/>
        <dbReference type="ChEBI" id="CHEBI:16838"/>
        <dbReference type="ChEBI" id="CHEBI:43474"/>
        <dbReference type="EC" id="3.6.1.11"/>
    </reaction>
</comment>
<feature type="compositionally biased region" description="Low complexity" evidence="22">
    <location>
        <begin position="11"/>
        <end position="23"/>
    </location>
</feature>
<dbReference type="HAMAP" id="MF_00347">
    <property type="entry name" value="Polyphosphate_kinase"/>
    <property type="match status" value="1"/>
</dbReference>
<evidence type="ECO:0000313" key="25">
    <source>
        <dbReference type="Proteomes" id="UP000030106"/>
    </source>
</evidence>
<dbReference type="GO" id="GO:0004309">
    <property type="term" value="F:exopolyphosphatase activity"/>
    <property type="evidence" value="ECO:0007669"/>
    <property type="project" value="UniProtKB-EC"/>
</dbReference>
<keyword evidence="10" id="KW-0808">Transferase</keyword>
<dbReference type="InterPro" id="IPR048950">
    <property type="entry name" value="Ppx_GppA_C"/>
</dbReference>
<feature type="region of interest" description="Disordered" evidence="22">
    <location>
        <begin position="1"/>
        <end position="28"/>
    </location>
</feature>
<evidence type="ECO:0000256" key="14">
    <source>
        <dbReference type="ARBA" id="ARBA00022777"/>
    </source>
</evidence>
<evidence type="ECO:0000256" key="21">
    <source>
        <dbReference type="ARBA" id="ARBA00049057"/>
    </source>
</evidence>
<evidence type="ECO:0000256" key="15">
    <source>
        <dbReference type="ARBA" id="ARBA00022801"/>
    </source>
</evidence>
<dbReference type="GO" id="GO:0004637">
    <property type="term" value="F:phosphoribosylamine-glycine ligase activity"/>
    <property type="evidence" value="ECO:0007669"/>
    <property type="project" value="EnsemblFungi"/>
</dbReference>
<evidence type="ECO:0000256" key="9">
    <source>
        <dbReference type="ARBA" id="ARBA00022598"/>
    </source>
</evidence>
<dbReference type="Gene3D" id="3.30.420.40">
    <property type="match status" value="1"/>
</dbReference>
<dbReference type="NCBIfam" id="TIGR00639">
    <property type="entry name" value="PurN"/>
    <property type="match status" value="1"/>
</dbReference>
<proteinExistence type="inferred from homology"/>
<dbReference type="HAMAP" id="MF_00741">
    <property type="entry name" value="AIRS"/>
    <property type="match status" value="1"/>
</dbReference>
<dbReference type="EC" id="6.3.3.1" evidence="7"/>
<dbReference type="SUPFAM" id="SSF53067">
    <property type="entry name" value="Actin-like ATPase domain"/>
    <property type="match status" value="2"/>
</dbReference>
<dbReference type="EMBL" id="ANFO01000024">
    <property type="protein sequence ID" value="KGQ13720.1"/>
    <property type="molecule type" value="Genomic_DNA"/>
</dbReference>
<dbReference type="Proteomes" id="UP000030106">
    <property type="component" value="Unassembled WGS sequence"/>
</dbReference>
<dbReference type="HOGENOM" id="CLU_236265_0_0_1"/>
<keyword evidence="9" id="KW-0436">Ligase</keyword>
<dbReference type="NCBIfam" id="TIGR03706">
    <property type="entry name" value="exo_poly_only"/>
    <property type="match status" value="1"/>
</dbReference>
<dbReference type="SUPFAM" id="SSF143724">
    <property type="entry name" value="PHP14-like"/>
    <property type="match status" value="1"/>
</dbReference>
<dbReference type="InterPro" id="IPR036477">
    <property type="entry name" value="Formyl_transf_N_sf"/>
</dbReference>
<dbReference type="SUPFAM" id="SSF140356">
    <property type="entry name" value="PPK N-terminal domain-like"/>
    <property type="match status" value="1"/>
</dbReference>
<dbReference type="Pfam" id="PF00586">
    <property type="entry name" value="AIRS"/>
    <property type="match status" value="1"/>
</dbReference>
<dbReference type="CDD" id="cd09167">
    <property type="entry name" value="PLDc_EcPPK1_C2_like"/>
    <property type="match status" value="1"/>
</dbReference>
<evidence type="ECO:0000259" key="23">
    <source>
        <dbReference type="PROSITE" id="PS50035"/>
    </source>
</evidence>
<dbReference type="Pfam" id="PF02541">
    <property type="entry name" value="Ppx-GppA"/>
    <property type="match status" value="1"/>
</dbReference>
<dbReference type="InterPro" id="IPR001736">
    <property type="entry name" value="PLipase_D/transphosphatidylase"/>
</dbReference>
<dbReference type="EC" id="2.1.2.2" evidence="5"/>
<evidence type="ECO:0000313" key="24">
    <source>
        <dbReference type="EMBL" id="KGQ13720.1"/>
    </source>
</evidence>
<evidence type="ECO:0000256" key="8">
    <source>
        <dbReference type="ARBA" id="ARBA00022553"/>
    </source>
</evidence>
<dbReference type="PROSITE" id="PS00373">
    <property type="entry name" value="GART"/>
    <property type="match status" value="1"/>
</dbReference>
<evidence type="ECO:0000256" key="19">
    <source>
        <dbReference type="ARBA" id="ARBA00032931"/>
    </source>
</evidence>
<dbReference type="GO" id="GO:0004644">
    <property type="term" value="F:phosphoribosylglycinamide formyltransferase activity"/>
    <property type="evidence" value="ECO:0007669"/>
    <property type="project" value="UniProtKB-EC"/>
</dbReference>
<dbReference type="STRING" id="1245745.A0A0A2W5M4"/>
<evidence type="ECO:0000256" key="10">
    <source>
        <dbReference type="ARBA" id="ARBA00022679"/>
    </source>
</evidence>
<dbReference type="InterPro" id="IPR036830">
    <property type="entry name" value="PP_kinase_middle_dom_sf"/>
</dbReference>
<dbReference type="FunFam" id="3.30.420.40:FF:000023">
    <property type="entry name" value="Guanosine-5'-triphosphate,3'-diphosphate pyrophosphatase"/>
    <property type="match status" value="1"/>
</dbReference>
<dbReference type="InterPro" id="IPR002376">
    <property type="entry name" value="Formyl_transf_N"/>
</dbReference>
<dbReference type="InterPro" id="IPR003695">
    <property type="entry name" value="Ppx_GppA_N"/>
</dbReference>
<dbReference type="InterPro" id="IPR003414">
    <property type="entry name" value="PP_kinase"/>
</dbReference>
<evidence type="ECO:0000256" key="16">
    <source>
        <dbReference type="ARBA" id="ARBA00022840"/>
    </source>
</evidence>
<dbReference type="EC" id="3.6.1.11" evidence="6"/>
<comment type="similarity">
    <text evidence="3">Belongs to the GppA/Ppx family.</text>
</comment>
<dbReference type="InterPro" id="IPR004607">
    <property type="entry name" value="GART"/>
</dbReference>
<dbReference type="InterPro" id="IPR016188">
    <property type="entry name" value="PurM-like_N"/>
</dbReference>
<dbReference type="CDD" id="cd24116">
    <property type="entry name" value="ASKHA_NBD_EcPPX-like"/>
    <property type="match status" value="1"/>
</dbReference>
<dbReference type="Gene3D" id="1.20.58.310">
    <property type="entry name" value="Polyphosphate kinase N-terminal domain"/>
    <property type="match status" value="1"/>
</dbReference>
<comment type="similarity">
    <text evidence="4">Belongs to the AIR synthase family.</text>
</comment>
<comment type="catalytic activity">
    <reaction evidence="21">
        <text>2-formamido-N(1)-(5-O-phospho-beta-D-ribosyl)acetamidine + ATP = 5-amino-1-(5-phospho-beta-D-ribosyl)imidazole + ADP + phosphate + H(+)</text>
        <dbReference type="Rhea" id="RHEA:23032"/>
        <dbReference type="ChEBI" id="CHEBI:15378"/>
        <dbReference type="ChEBI" id="CHEBI:30616"/>
        <dbReference type="ChEBI" id="CHEBI:43474"/>
        <dbReference type="ChEBI" id="CHEBI:137981"/>
        <dbReference type="ChEBI" id="CHEBI:147287"/>
        <dbReference type="ChEBI" id="CHEBI:456216"/>
        <dbReference type="EC" id="6.3.3.1"/>
    </reaction>
</comment>
<dbReference type="GO" id="GO:0009358">
    <property type="term" value="C:polyphosphate kinase complex"/>
    <property type="evidence" value="ECO:0007669"/>
    <property type="project" value="InterPro"/>
</dbReference>
<dbReference type="Gene3D" id="3.30.420.150">
    <property type="entry name" value="Exopolyphosphatase. Domain 2"/>
    <property type="match status" value="1"/>
</dbReference>
<evidence type="ECO:0000256" key="5">
    <source>
        <dbReference type="ARBA" id="ARBA00012254"/>
    </source>
</evidence>
<dbReference type="Gene3D" id="3.30.870.10">
    <property type="entry name" value="Endonuclease Chain A"/>
    <property type="match status" value="2"/>
</dbReference>
<dbReference type="GO" id="GO:0008976">
    <property type="term" value="F:polyphosphate kinase activity"/>
    <property type="evidence" value="ECO:0007669"/>
    <property type="project" value="UniProtKB-EC"/>
</dbReference>
<dbReference type="SUPFAM" id="SSF109604">
    <property type="entry name" value="HD-domain/PDEase-like"/>
    <property type="match status" value="1"/>
</dbReference>
<organism evidence="24 25">
    <name type="scientific">Beauveria bassiana D1-5</name>
    <dbReference type="NCBI Taxonomy" id="1245745"/>
    <lineage>
        <taxon>Eukaryota</taxon>
        <taxon>Fungi</taxon>
        <taxon>Dikarya</taxon>
        <taxon>Ascomycota</taxon>
        <taxon>Pezizomycotina</taxon>
        <taxon>Sordariomycetes</taxon>
        <taxon>Hypocreomycetidae</taxon>
        <taxon>Hypocreales</taxon>
        <taxon>Cordycipitaceae</taxon>
        <taxon>Beauveria</taxon>
    </lineage>
</organism>
<dbReference type="Gene3D" id="3.30.1840.10">
    <property type="entry name" value="Polyphosphate kinase middle domain"/>
    <property type="match status" value="1"/>
</dbReference>
<dbReference type="FunFam" id="3.30.420.150:FF:000001">
    <property type="entry name" value="Guanosine-5'-triphosphate,3'-diphosphate pyrophosphatase"/>
    <property type="match status" value="1"/>
</dbReference>
<dbReference type="FunFam" id="3.30.1840.10:FF:000001">
    <property type="entry name" value="Polyphosphate kinase"/>
    <property type="match status" value="1"/>
</dbReference>
<dbReference type="GO" id="GO:0046872">
    <property type="term" value="F:metal ion binding"/>
    <property type="evidence" value="ECO:0007669"/>
    <property type="project" value="UniProtKB-KW"/>
</dbReference>
<evidence type="ECO:0000256" key="7">
    <source>
        <dbReference type="ARBA" id="ARBA00013047"/>
    </source>
</evidence>
<dbReference type="GO" id="GO:0006799">
    <property type="term" value="P:polyphosphate biosynthetic process"/>
    <property type="evidence" value="ECO:0007669"/>
    <property type="project" value="InterPro"/>
</dbReference>
<evidence type="ECO:0000256" key="18">
    <source>
        <dbReference type="ARBA" id="ARBA00031908"/>
    </source>
</evidence>
<dbReference type="SUPFAM" id="SSF53328">
    <property type="entry name" value="Formyltransferase"/>
    <property type="match status" value="1"/>
</dbReference>
<dbReference type="SUPFAM" id="SSF56024">
    <property type="entry name" value="Phospholipase D/nuclease"/>
    <property type="match status" value="2"/>
</dbReference>
<dbReference type="Pfam" id="PF21447">
    <property type="entry name" value="Ppx-GppA_III"/>
    <property type="match status" value="1"/>
</dbReference>
<feature type="domain" description="PLD phosphodiesterase" evidence="23">
    <location>
        <begin position="1136"/>
        <end position="1170"/>
    </location>
</feature>
<dbReference type="PANTHER" id="PTHR30218:SF0">
    <property type="entry name" value="POLYPHOSPHATE KINASE"/>
    <property type="match status" value="1"/>
</dbReference>
<dbReference type="Gene3D" id="1.10.3210.10">
    <property type="entry name" value="Hypothetical protein af1432"/>
    <property type="match status" value="1"/>
</dbReference>
<dbReference type="GO" id="GO:0006189">
    <property type="term" value="P:'de novo' IMP biosynthetic process"/>
    <property type="evidence" value="ECO:0007669"/>
    <property type="project" value="UniProtKB-UniPathway"/>
</dbReference>
<dbReference type="NCBIfam" id="TIGR03705">
    <property type="entry name" value="poly_P_kin"/>
    <property type="match status" value="1"/>
</dbReference>
<dbReference type="InterPro" id="IPR036921">
    <property type="entry name" value="PurM-like_N_sf"/>
</dbReference>
<dbReference type="NCBIfam" id="NF003917">
    <property type="entry name" value="PRK05443.1-1"/>
    <property type="match status" value="1"/>
</dbReference>
<reference evidence="24 25" key="1">
    <citation type="submission" date="2012-10" db="EMBL/GenBank/DDBJ databases">
        <title>Genome sequencing and analysis of entomopathogenic fungi Beauveria bassiana D1-5.</title>
        <authorList>
            <person name="Li Q."/>
            <person name="Wang L."/>
            <person name="Zhang Z."/>
            <person name="Wang Q."/>
            <person name="Ren J."/>
            <person name="Wang M."/>
            <person name="Xu W."/>
            <person name="Wang J."/>
            <person name="Lu Y."/>
            <person name="Du Q."/>
            <person name="Sun Z."/>
        </authorList>
    </citation>
    <scope>NUCLEOTIDE SEQUENCE [LARGE SCALE GENOMIC DNA]</scope>
    <source>
        <strain evidence="24 25">D1-5</strain>
    </source>
</reference>
<keyword evidence="17" id="KW-0460">Magnesium</keyword>
<evidence type="ECO:0000256" key="2">
    <source>
        <dbReference type="ARBA" id="ARBA00005054"/>
    </source>
</evidence>
<evidence type="ECO:0000256" key="11">
    <source>
        <dbReference type="ARBA" id="ARBA00022723"/>
    </source>
</evidence>
<dbReference type="Gene3D" id="3.30.70.2260">
    <property type="match status" value="1"/>
</dbReference>
<dbReference type="GO" id="GO:0005524">
    <property type="term" value="F:ATP binding"/>
    <property type="evidence" value="ECO:0007669"/>
    <property type="project" value="UniProtKB-KW"/>
</dbReference>
<dbReference type="HAMAP" id="MF_01930">
    <property type="entry name" value="PurN"/>
    <property type="match status" value="1"/>
</dbReference>
<gene>
    <name evidence="24" type="ORF">BBAD15_g316</name>
</gene>
<comment type="caution">
    <text evidence="24">The sequence shown here is derived from an EMBL/GenBank/DDBJ whole genome shotgun (WGS) entry which is preliminary data.</text>
</comment>
<dbReference type="PROSITE" id="PS50035">
    <property type="entry name" value="PLD"/>
    <property type="match status" value="1"/>
</dbReference>
<keyword evidence="16" id="KW-0067">ATP-binding</keyword>
<dbReference type="CDD" id="cd09114">
    <property type="entry name" value="PLDc_PPK1_C1"/>
    <property type="match status" value="1"/>
</dbReference>
<dbReference type="SUPFAM" id="SSF55326">
    <property type="entry name" value="PurM N-terminal domain-like"/>
    <property type="match status" value="1"/>
</dbReference>
<keyword evidence="14 24" id="KW-0418">Kinase</keyword>
<protein>
    <recommendedName>
        <fullName evidence="19">AIR synthase</fullName>
        <ecNumber evidence="5">2.1.2.2</ecNumber>
        <ecNumber evidence="6">3.6.1.11</ecNumber>
        <ecNumber evidence="7">6.3.3.1</ecNumber>
    </recommendedName>
    <alternativeName>
        <fullName evidence="18">Phosphoribosyl-aminoimidazole synthetase</fullName>
    </alternativeName>
</protein>
<dbReference type="UniPathway" id="UPA00074">
    <property type="reaction ID" value="UER00126"/>
</dbReference>
<dbReference type="Gene3D" id="3.40.50.170">
    <property type="entry name" value="Formyl transferase, N-terminal domain"/>
    <property type="match status" value="1"/>
</dbReference>
<evidence type="ECO:0000256" key="20">
    <source>
        <dbReference type="ARBA" id="ARBA00047607"/>
    </source>
</evidence>